<evidence type="ECO:0000256" key="6">
    <source>
        <dbReference type="SAM" id="Phobius"/>
    </source>
</evidence>
<feature type="compositionally biased region" description="Basic and acidic residues" evidence="5">
    <location>
        <begin position="1"/>
        <end position="13"/>
    </location>
</feature>
<comment type="caution">
    <text evidence="7">The sequence shown here is derived from an EMBL/GenBank/DDBJ whole genome shotgun (WGS) entry which is preliminary data.</text>
</comment>
<dbReference type="PANTHER" id="PTHR47549">
    <property type="entry name" value="GOLGI APPARATUS MEMBRANE PROTEIN TVP38-RELATED"/>
    <property type="match status" value="1"/>
</dbReference>
<evidence type="ECO:0008006" key="9">
    <source>
        <dbReference type="Google" id="ProtNLM"/>
    </source>
</evidence>
<proteinExistence type="predicted"/>
<keyword evidence="2 6" id="KW-0812">Transmembrane</keyword>
<feature type="non-terminal residue" evidence="7">
    <location>
        <position position="1"/>
    </location>
</feature>
<accession>A0A9P6FIX9</accession>
<dbReference type="GO" id="GO:0016192">
    <property type="term" value="P:vesicle-mediated transport"/>
    <property type="evidence" value="ECO:0007669"/>
    <property type="project" value="TreeGrafter"/>
</dbReference>
<name>A0A9P6FIX9_9FUNG</name>
<keyword evidence="3 6" id="KW-1133">Transmembrane helix</keyword>
<evidence type="ECO:0000256" key="4">
    <source>
        <dbReference type="ARBA" id="ARBA00023136"/>
    </source>
</evidence>
<keyword evidence="4 6" id="KW-0472">Membrane</keyword>
<dbReference type="GO" id="GO:0000022">
    <property type="term" value="P:mitotic spindle elongation"/>
    <property type="evidence" value="ECO:0007669"/>
    <property type="project" value="TreeGrafter"/>
</dbReference>
<sequence>MNSHDTSWHREETPLTSPPPHPPLIGQDPPRSHDNENTDMDMIFDPHSPASLLPTAHPDERHLVATTNEQLPSRTRPQPQDNYDYSNTSSILDATERFTNDSVEAMNSLRDQLPEAARSWFWLAVWFTAAMVILGLIIGFWSKIFSFLEALASFIKDLGIFGPVVITFCLFVASFPPMIGYSSIVTMAGYIYGFFLGYLIVFTGALLGAVACFFFCRKWFKGQ</sequence>
<feature type="region of interest" description="Disordered" evidence="5">
    <location>
        <begin position="1"/>
        <end position="55"/>
    </location>
</feature>
<dbReference type="OrthoDB" id="166803at2759"/>
<dbReference type="InterPro" id="IPR051076">
    <property type="entry name" value="Golgi_membrane_TVP38/TMEM64"/>
</dbReference>
<evidence type="ECO:0000313" key="8">
    <source>
        <dbReference type="Proteomes" id="UP000780801"/>
    </source>
</evidence>
<dbReference type="Proteomes" id="UP000780801">
    <property type="component" value="Unassembled WGS sequence"/>
</dbReference>
<dbReference type="GO" id="GO:0000139">
    <property type="term" value="C:Golgi membrane"/>
    <property type="evidence" value="ECO:0007669"/>
    <property type="project" value="TreeGrafter"/>
</dbReference>
<evidence type="ECO:0000256" key="2">
    <source>
        <dbReference type="ARBA" id="ARBA00022692"/>
    </source>
</evidence>
<keyword evidence="8" id="KW-1185">Reference proteome</keyword>
<reference evidence="7" key="1">
    <citation type="journal article" date="2020" name="Fungal Divers.">
        <title>Resolving the Mortierellaceae phylogeny through synthesis of multi-gene phylogenetics and phylogenomics.</title>
        <authorList>
            <person name="Vandepol N."/>
            <person name="Liber J."/>
            <person name="Desiro A."/>
            <person name="Na H."/>
            <person name="Kennedy M."/>
            <person name="Barry K."/>
            <person name="Grigoriev I.V."/>
            <person name="Miller A.N."/>
            <person name="O'Donnell K."/>
            <person name="Stajich J.E."/>
            <person name="Bonito G."/>
        </authorList>
    </citation>
    <scope>NUCLEOTIDE SEQUENCE</scope>
    <source>
        <strain evidence="7">KOD1015</strain>
    </source>
</reference>
<evidence type="ECO:0000256" key="1">
    <source>
        <dbReference type="ARBA" id="ARBA00004127"/>
    </source>
</evidence>
<protein>
    <recommendedName>
        <fullName evidence="9">TVP38/TMEM64 family membrane protein</fullName>
    </recommendedName>
</protein>
<dbReference type="AlphaFoldDB" id="A0A9P6FIX9"/>
<evidence type="ECO:0000256" key="5">
    <source>
        <dbReference type="SAM" id="MobiDB-lite"/>
    </source>
</evidence>
<evidence type="ECO:0000256" key="3">
    <source>
        <dbReference type="ARBA" id="ARBA00022989"/>
    </source>
</evidence>
<feature type="transmembrane region" description="Helical" evidence="6">
    <location>
        <begin position="120"/>
        <end position="142"/>
    </location>
</feature>
<dbReference type="EMBL" id="JAABOA010006442">
    <property type="protein sequence ID" value="KAF9561193.1"/>
    <property type="molecule type" value="Genomic_DNA"/>
</dbReference>
<feature type="transmembrane region" description="Helical" evidence="6">
    <location>
        <begin position="154"/>
        <end position="175"/>
    </location>
</feature>
<evidence type="ECO:0000313" key="7">
    <source>
        <dbReference type="EMBL" id="KAF9561193.1"/>
    </source>
</evidence>
<feature type="transmembrane region" description="Helical" evidence="6">
    <location>
        <begin position="195"/>
        <end position="216"/>
    </location>
</feature>
<comment type="subcellular location">
    <subcellularLocation>
        <location evidence="1">Endomembrane system</location>
        <topology evidence="1">Multi-pass membrane protein</topology>
    </subcellularLocation>
</comment>
<gene>
    <name evidence="7" type="ORF">BGW38_009014</name>
</gene>
<organism evidence="7 8">
    <name type="scientific">Lunasporangiospora selenospora</name>
    <dbReference type="NCBI Taxonomy" id="979761"/>
    <lineage>
        <taxon>Eukaryota</taxon>
        <taxon>Fungi</taxon>
        <taxon>Fungi incertae sedis</taxon>
        <taxon>Mucoromycota</taxon>
        <taxon>Mortierellomycotina</taxon>
        <taxon>Mortierellomycetes</taxon>
        <taxon>Mortierellales</taxon>
        <taxon>Mortierellaceae</taxon>
        <taxon>Lunasporangiospora</taxon>
    </lineage>
</organism>
<dbReference type="PANTHER" id="PTHR47549:SF1">
    <property type="entry name" value="GOLGI APPARATUS MEMBRANE PROTEIN TVP38"/>
    <property type="match status" value="1"/>
</dbReference>